<dbReference type="CDD" id="cd02966">
    <property type="entry name" value="TlpA_like_family"/>
    <property type="match status" value="1"/>
</dbReference>
<dbReference type="Pfam" id="PF00578">
    <property type="entry name" value="AhpC-TSA"/>
    <property type="match status" value="1"/>
</dbReference>
<keyword evidence="3" id="KW-1185">Reference proteome</keyword>
<dbReference type="InterPro" id="IPR000866">
    <property type="entry name" value="AhpC/TSA"/>
</dbReference>
<dbReference type="PANTHER" id="PTHR42852">
    <property type="entry name" value="THIOL:DISULFIDE INTERCHANGE PROTEIN DSBE"/>
    <property type="match status" value="1"/>
</dbReference>
<dbReference type="InterPro" id="IPR036249">
    <property type="entry name" value="Thioredoxin-like_sf"/>
</dbReference>
<dbReference type="InterPro" id="IPR050553">
    <property type="entry name" value="Thioredoxin_ResA/DsbE_sf"/>
</dbReference>
<dbReference type="PROSITE" id="PS51352">
    <property type="entry name" value="THIOREDOXIN_2"/>
    <property type="match status" value="1"/>
</dbReference>
<dbReference type="SUPFAM" id="SSF52833">
    <property type="entry name" value="Thioredoxin-like"/>
    <property type="match status" value="1"/>
</dbReference>
<gene>
    <name evidence="2" type="ORF">Nocox_32485</name>
</gene>
<feature type="domain" description="Thioredoxin" evidence="1">
    <location>
        <begin position="50"/>
        <end position="183"/>
    </location>
</feature>
<evidence type="ECO:0000259" key="1">
    <source>
        <dbReference type="PROSITE" id="PS51352"/>
    </source>
</evidence>
<dbReference type="RefSeq" id="WP_020542079.1">
    <property type="nucleotide sequence ID" value="NZ_CP068985.1"/>
</dbReference>
<dbReference type="EMBL" id="CP068985">
    <property type="protein sequence ID" value="QYC44068.1"/>
    <property type="molecule type" value="Genomic_DNA"/>
</dbReference>
<dbReference type="PROSITE" id="PS00194">
    <property type="entry name" value="THIOREDOXIN_1"/>
    <property type="match status" value="1"/>
</dbReference>
<dbReference type="Proteomes" id="UP000824681">
    <property type="component" value="Chromosome"/>
</dbReference>
<evidence type="ECO:0000313" key="3">
    <source>
        <dbReference type="Proteomes" id="UP000824681"/>
    </source>
</evidence>
<protein>
    <submittedName>
        <fullName evidence="2">Thiol-disulfide oxidoreductase</fullName>
    </submittedName>
</protein>
<dbReference type="PANTHER" id="PTHR42852:SF17">
    <property type="entry name" value="THIOREDOXIN-LIKE PROTEIN HI_1115"/>
    <property type="match status" value="1"/>
</dbReference>
<dbReference type="Gene3D" id="3.40.30.10">
    <property type="entry name" value="Glutaredoxin"/>
    <property type="match status" value="1"/>
</dbReference>
<dbReference type="InterPro" id="IPR013766">
    <property type="entry name" value="Thioredoxin_domain"/>
</dbReference>
<proteinExistence type="predicted"/>
<name>A0ABX8UBF9_9ACTN</name>
<organism evidence="2 3">
    <name type="scientific">Nonomuraea coxensis DSM 45129</name>
    <dbReference type="NCBI Taxonomy" id="1122611"/>
    <lineage>
        <taxon>Bacteria</taxon>
        <taxon>Bacillati</taxon>
        <taxon>Actinomycetota</taxon>
        <taxon>Actinomycetes</taxon>
        <taxon>Streptosporangiales</taxon>
        <taxon>Streptosporangiaceae</taxon>
        <taxon>Nonomuraea</taxon>
    </lineage>
</organism>
<accession>A0ABX8UBF9</accession>
<evidence type="ECO:0000313" key="2">
    <source>
        <dbReference type="EMBL" id="QYC44068.1"/>
    </source>
</evidence>
<sequence>MAILVAAVILVGALCLLDLLLTFGVVRRLREHTTQLEGLLNTVGTSDPARMLGKTVGEFAATTTDGEPVARALLSGETVVAFFSPTCGPCKEKAPAFAELVRENALDRQQVLAVVAGDGGDEAAAMTRLLEPAARVVLDHGGEGSLAEAFQISAFPTFCLVDAEGVVRVVDSDSARFLVPAEA</sequence>
<dbReference type="InterPro" id="IPR017937">
    <property type="entry name" value="Thioredoxin_CS"/>
</dbReference>
<reference evidence="2 3" key="1">
    <citation type="journal article" date="2021" name="ACS Chem. Biol.">
        <title>Genomic-Led Discovery of a Novel Glycopeptide Antibiotic by Nonomuraea coxensis DSM 45129.</title>
        <authorList>
            <person name="Yushchuk O."/>
            <person name="Vior N.M."/>
            <person name="Andreo-Vidal A."/>
            <person name="Berini F."/>
            <person name="Ruckert C."/>
            <person name="Busche T."/>
            <person name="Binda E."/>
            <person name="Kalinowski J."/>
            <person name="Truman A.W."/>
            <person name="Marinelli F."/>
        </authorList>
    </citation>
    <scope>NUCLEOTIDE SEQUENCE [LARGE SCALE GENOMIC DNA]</scope>
    <source>
        <strain evidence="2 3">DSM 45129</strain>
    </source>
</reference>